<keyword evidence="1" id="KW-0472">Membrane</keyword>
<organism evidence="3 4">
    <name type="scientific">Coemansia aciculifera</name>
    <dbReference type="NCBI Taxonomy" id="417176"/>
    <lineage>
        <taxon>Eukaryota</taxon>
        <taxon>Fungi</taxon>
        <taxon>Fungi incertae sedis</taxon>
        <taxon>Zoopagomycota</taxon>
        <taxon>Kickxellomycotina</taxon>
        <taxon>Kickxellomycetes</taxon>
        <taxon>Kickxellales</taxon>
        <taxon>Kickxellaceae</taxon>
        <taxon>Coemansia</taxon>
    </lineage>
</organism>
<evidence type="ECO:0000256" key="2">
    <source>
        <dbReference type="SAM" id="SignalP"/>
    </source>
</evidence>
<comment type="caution">
    <text evidence="3">The sequence shown here is derived from an EMBL/GenBank/DDBJ whole genome shotgun (WGS) entry which is preliminary data.</text>
</comment>
<keyword evidence="4" id="KW-1185">Reference proteome</keyword>
<evidence type="ECO:0000313" key="3">
    <source>
        <dbReference type="EMBL" id="KAJ2868112.1"/>
    </source>
</evidence>
<feature type="transmembrane region" description="Helical" evidence="1">
    <location>
        <begin position="88"/>
        <end position="112"/>
    </location>
</feature>
<gene>
    <name evidence="3" type="ORF">GGH94_000380</name>
</gene>
<feature type="chain" id="PRO_5040730453" description="Ig-like domain-containing protein" evidence="2">
    <location>
        <begin position="23"/>
        <end position="417"/>
    </location>
</feature>
<keyword evidence="2" id="KW-0732">Signal</keyword>
<dbReference type="Proteomes" id="UP001140074">
    <property type="component" value="Unassembled WGS sequence"/>
</dbReference>
<protein>
    <recommendedName>
        <fullName evidence="5">Ig-like domain-containing protein</fullName>
    </recommendedName>
</protein>
<dbReference type="EMBL" id="JANBUY010000007">
    <property type="protein sequence ID" value="KAJ2868112.1"/>
    <property type="molecule type" value="Genomic_DNA"/>
</dbReference>
<accession>A0A9W8M5X7</accession>
<evidence type="ECO:0000313" key="4">
    <source>
        <dbReference type="Proteomes" id="UP001140074"/>
    </source>
</evidence>
<evidence type="ECO:0000256" key="1">
    <source>
        <dbReference type="SAM" id="Phobius"/>
    </source>
</evidence>
<feature type="signal peptide" evidence="2">
    <location>
        <begin position="1"/>
        <end position="22"/>
    </location>
</feature>
<name>A0A9W8M5X7_9FUNG</name>
<proteinExistence type="predicted"/>
<keyword evidence="1" id="KW-0812">Transmembrane</keyword>
<keyword evidence="1" id="KW-1133">Transmembrane helix</keyword>
<sequence>MYVSRLYFFVFLLSALFQSIIASRLETVESHAPAVPTTVTRYRLIGTYSPTPCEPSPRNFGHIAPTPAPTTLPVLIPTTSDLSMLASYWAMFMPCSGKLLALFLLAAFVVVASRSFAISGRYCNSSTVCAQHFSINIIKPAESVPVEVATPVSVEHVETTAAAESAEVAATVEVAAPTPVEVTTPVSVEVAASVSVEVAEPAPVKVAEHAELVVGANTAESAMTTPLAIVFMAIYRTTARTPSGRTPSPYTAWTAGRNTQRKISSDAPCVVPATARSVTRTTSEKSALLCDTKSTSDIIECTFHTPSGQVPPPHAVWTAWRNTQRKICSAAPCVASATHVTSDMTEKLALSPSKFVESTPRTPSGRIPGRTVVTPGCTEAEKAAAMRAEAAWAAAVRIRARQTAATNQTRRTKAHHS</sequence>
<dbReference type="AlphaFoldDB" id="A0A9W8M5X7"/>
<evidence type="ECO:0008006" key="5">
    <source>
        <dbReference type="Google" id="ProtNLM"/>
    </source>
</evidence>
<reference evidence="3" key="1">
    <citation type="submission" date="2022-07" db="EMBL/GenBank/DDBJ databases">
        <title>Phylogenomic reconstructions and comparative analyses of Kickxellomycotina fungi.</title>
        <authorList>
            <person name="Reynolds N.K."/>
            <person name="Stajich J.E."/>
            <person name="Barry K."/>
            <person name="Grigoriev I.V."/>
            <person name="Crous P."/>
            <person name="Smith M.E."/>
        </authorList>
    </citation>
    <scope>NUCLEOTIDE SEQUENCE</scope>
    <source>
        <strain evidence="3">RSA 476</strain>
    </source>
</reference>